<comment type="subcellular location">
    <subcellularLocation>
        <location evidence="1">Nucleus</location>
    </subcellularLocation>
</comment>
<feature type="compositionally biased region" description="Polar residues" evidence="4">
    <location>
        <begin position="368"/>
        <end position="377"/>
    </location>
</feature>
<feature type="region of interest" description="Disordered" evidence="4">
    <location>
        <begin position="406"/>
        <end position="433"/>
    </location>
</feature>
<keyword evidence="7" id="KW-1185">Reference proteome</keyword>
<dbReference type="SUPFAM" id="SSF63748">
    <property type="entry name" value="Tudor/PWWP/MBT"/>
    <property type="match status" value="1"/>
</dbReference>
<feature type="compositionally biased region" description="Polar residues" evidence="4">
    <location>
        <begin position="462"/>
        <end position="476"/>
    </location>
</feature>
<feature type="compositionally biased region" description="Polar residues" evidence="4">
    <location>
        <begin position="794"/>
        <end position="805"/>
    </location>
</feature>
<evidence type="ECO:0000256" key="1">
    <source>
        <dbReference type="ARBA" id="ARBA00004123"/>
    </source>
</evidence>
<dbReference type="OrthoDB" id="129353at2759"/>
<dbReference type="InterPro" id="IPR036420">
    <property type="entry name" value="BRCT_dom_sf"/>
</dbReference>
<feature type="compositionally biased region" description="Polar residues" evidence="4">
    <location>
        <begin position="977"/>
        <end position="991"/>
    </location>
</feature>
<feature type="compositionally biased region" description="Polar residues" evidence="4">
    <location>
        <begin position="21"/>
        <end position="38"/>
    </location>
</feature>
<dbReference type="CDD" id="cd17745">
    <property type="entry name" value="BRCT_p53bp1_rpt1"/>
    <property type="match status" value="1"/>
</dbReference>
<feature type="region of interest" description="Disordered" evidence="4">
    <location>
        <begin position="236"/>
        <end position="377"/>
    </location>
</feature>
<feature type="compositionally biased region" description="Basic residues" evidence="4">
    <location>
        <begin position="774"/>
        <end position="788"/>
    </location>
</feature>
<keyword evidence="3" id="KW-0539">Nucleus</keyword>
<evidence type="ECO:0000256" key="2">
    <source>
        <dbReference type="ARBA" id="ARBA00022763"/>
    </source>
</evidence>
<dbReference type="InterPro" id="IPR015125">
    <property type="entry name" value="53-BP1_Tudor"/>
</dbReference>
<dbReference type="CDD" id="cd17724">
    <property type="entry name" value="BRCT_p53bp1_rpt2"/>
    <property type="match status" value="1"/>
</dbReference>
<dbReference type="GO" id="GO:0045944">
    <property type="term" value="P:positive regulation of transcription by RNA polymerase II"/>
    <property type="evidence" value="ECO:0007669"/>
    <property type="project" value="TreeGrafter"/>
</dbReference>
<dbReference type="InterPro" id="IPR047252">
    <property type="entry name" value="TP53BP1-like"/>
</dbReference>
<feature type="region of interest" description="Disordered" evidence="4">
    <location>
        <begin position="613"/>
        <end position="640"/>
    </location>
</feature>
<dbReference type="PANTHER" id="PTHR15321:SF3">
    <property type="entry name" value="TP53-BINDING PROTEIN 1"/>
    <property type="match status" value="1"/>
</dbReference>
<feature type="compositionally biased region" description="Basic and acidic residues" evidence="4">
    <location>
        <begin position="96"/>
        <end position="116"/>
    </location>
</feature>
<sequence>MSDSEKNENCTMETERIGSESLGQHNDMSNSGLNMNESQDFHLVDFDDDGSSGKEMSVKVMSSSLTDNIETVGSVPETIAVESKPSDSDGDAANISREENMKEAELLETVEKEKISNDNSTCQSEDKPVEEDEEIIQCTPPEDHSPAKQLVPSNTGITSLKRKAGSFDEPPKKILRTISIEDTSMPEEKEFQEEESQLFQSDNTRQDFSKNCVDTNVIIAETQDTLEDDVMETTMDKSVTDEEQAKDQDKNHLESQVKEIDKNENFNNTLKLNEAVTSREVNENTETSDTKEESAITTEKTVSDKNNTSPDGLKPTEDSNICVLVDETAQTEKAGEKENGIESTTHTSLGDKINETEDISVSRKPSNESHSNVSKSRNSIELIYDRTAVHDNKTKPKELVEIDEDGEKIVLDSSEEESDLKTDSKNALDNTKAETVYKSCYDSKSSSDFSYKSVETTKESSLDTVKTGSKLVNGSSESKKCDSDSTASLQSDTFSDMPIVLDKADNNVSMPVHNTNRQIKPIASVSKDSDHADLLSVSENESDVFIVDDKSKSTSTHSSSMTKTFQMEKEICVYVRVKCLLQVDEGTKEFLRKEITGVQCEAVAEPTLIRQKNNDTSASLADISGNDNKDASPGSINSNPQLYPLNPSRLSFASTISSLSSVSSAASLAAKLAIRDSTHFPLPRGPAKHAKKHVQDMQSLNDKQATDDAYDRLTKEWQNSHLLTTSVLNFVNSELSGIDTSNVSNERIDDQIQKIRSSTPEVPQEVVQVQTPKSSKKSKAVKRPRNKSTKSDNHSNGLNKVLTKTESVDSDSVDASMKPLSQVDDLIGNDVFAKWSDNNYYPGTVIDKVKTKYKVSFYDGKSKVLIEDFIITIPKTLREGLSVYATTKNDDYGSCGIIVDVHIVNNEVHYTVETDEGEKVKVQVKDIFLSSDQAQVLKEEVNSGNKSLPSTPKHLSQVSLDNMVDGKRRSRRIGTPVFSTPKSKLTNTPTGRNIAEPSVSGVASAVKKEMKTVSESDGLSSDSNLSIKDEISSIGVQPEIIGTPYEQFVKGPQNRIKSKSRSKKKVDDEQTIATLGPIPNKDSNLFKGMSFILTCAPLETLDRYQSDIKDSSSDPGTENEEEWSKKPFVRDRLNTQIIAGGGKVYTDFNEIPQEEYKSTKLITNVPNTTAKTLLCLSVGIPTYNHNWIIRCCQYPAEDGLPAGWSLDKKSYVEMFERSSNKPLAEVMIIIPNIESEKLFTTFWQQICENAGAAVLLADKPDTMESSVEGTVVILTNRSSPLWVVEKANELQVPLLSTAWVVQCLIEGKLCRYDTQQRYKYNYIQN</sequence>
<feature type="region of interest" description="Disordered" evidence="4">
    <location>
        <begin position="756"/>
        <end position="807"/>
    </location>
</feature>
<accession>A0A154PTN5</accession>
<dbReference type="PANTHER" id="PTHR15321">
    <property type="entry name" value="TUMOR SUPPRESSOR P53-BINDING PROTEIN 1"/>
    <property type="match status" value="1"/>
</dbReference>
<feature type="compositionally biased region" description="Basic and acidic residues" evidence="4">
    <location>
        <begin position="1"/>
        <end position="18"/>
    </location>
</feature>
<protein>
    <submittedName>
        <fullName evidence="6">Tumor suppressor p53-binding protein 1</fullName>
    </submittedName>
</protein>
<dbReference type="InterPro" id="IPR047249">
    <property type="entry name" value="BRCT_p53bp1-like_rpt1"/>
</dbReference>
<feature type="region of interest" description="Disordered" evidence="4">
    <location>
        <begin position="455"/>
        <end position="489"/>
    </location>
</feature>
<dbReference type="Pfam" id="PF09038">
    <property type="entry name" value="53-BP1_Tudor"/>
    <property type="match status" value="1"/>
</dbReference>
<feature type="compositionally biased region" description="Low complexity" evidence="4">
    <location>
        <begin position="759"/>
        <end position="772"/>
    </location>
</feature>
<evidence type="ECO:0000256" key="3">
    <source>
        <dbReference type="ARBA" id="ARBA00023242"/>
    </source>
</evidence>
<dbReference type="InterPro" id="IPR001357">
    <property type="entry name" value="BRCT_dom"/>
</dbReference>
<dbReference type="Pfam" id="PF18428">
    <property type="entry name" value="BRCT_3"/>
    <property type="match status" value="1"/>
</dbReference>
<dbReference type="GO" id="GO:0005634">
    <property type="term" value="C:nucleus"/>
    <property type="evidence" value="ECO:0007669"/>
    <property type="project" value="UniProtKB-SubCell"/>
</dbReference>
<dbReference type="SUPFAM" id="SSF52113">
    <property type="entry name" value="BRCT domain"/>
    <property type="match status" value="2"/>
</dbReference>
<dbReference type="Proteomes" id="UP000076502">
    <property type="component" value="Unassembled WGS sequence"/>
</dbReference>
<evidence type="ECO:0000256" key="4">
    <source>
        <dbReference type="SAM" id="MobiDB-lite"/>
    </source>
</evidence>
<feature type="compositionally biased region" description="Polar residues" evidence="4">
    <location>
        <begin position="295"/>
        <end position="310"/>
    </location>
</feature>
<feature type="compositionally biased region" description="Basic and acidic residues" evidence="4">
    <location>
        <begin position="236"/>
        <end position="264"/>
    </location>
</feature>
<organism evidence="6 7">
    <name type="scientific">Dufourea novaeangliae</name>
    <name type="common">Sweat bee</name>
    <dbReference type="NCBI Taxonomy" id="178035"/>
    <lineage>
        <taxon>Eukaryota</taxon>
        <taxon>Metazoa</taxon>
        <taxon>Ecdysozoa</taxon>
        <taxon>Arthropoda</taxon>
        <taxon>Hexapoda</taxon>
        <taxon>Insecta</taxon>
        <taxon>Pterygota</taxon>
        <taxon>Neoptera</taxon>
        <taxon>Endopterygota</taxon>
        <taxon>Hymenoptera</taxon>
        <taxon>Apocrita</taxon>
        <taxon>Aculeata</taxon>
        <taxon>Apoidea</taxon>
        <taxon>Anthophila</taxon>
        <taxon>Halictidae</taxon>
        <taxon>Rophitinae</taxon>
        <taxon>Dufourea</taxon>
    </lineage>
</organism>
<dbReference type="Gene3D" id="2.30.30.140">
    <property type="match status" value="1"/>
</dbReference>
<feature type="domain" description="BRCT" evidence="5">
    <location>
        <begin position="1081"/>
        <end position="1191"/>
    </location>
</feature>
<proteinExistence type="predicted"/>
<evidence type="ECO:0000259" key="5">
    <source>
        <dbReference type="PROSITE" id="PS50172"/>
    </source>
</evidence>
<feature type="region of interest" description="Disordered" evidence="4">
    <location>
        <begin position="1"/>
        <end position="203"/>
    </location>
</feature>
<feature type="compositionally biased region" description="Polar residues" evidence="4">
    <location>
        <begin position="60"/>
        <end position="71"/>
    </location>
</feature>
<name>A0A154PTN5_DUFNO</name>
<evidence type="ECO:0000313" key="7">
    <source>
        <dbReference type="Proteomes" id="UP000076502"/>
    </source>
</evidence>
<reference evidence="6 7" key="1">
    <citation type="submission" date="2015-07" db="EMBL/GenBank/DDBJ databases">
        <title>The genome of Dufourea novaeangliae.</title>
        <authorList>
            <person name="Pan H."/>
            <person name="Kapheim K."/>
        </authorList>
    </citation>
    <scope>NUCLEOTIDE SEQUENCE [LARGE SCALE GENOMIC DNA]</scope>
    <source>
        <strain evidence="6">0120121106</strain>
        <tissue evidence="6">Whole body</tissue>
    </source>
</reference>
<gene>
    <name evidence="6" type="ORF">WN55_07370</name>
</gene>
<dbReference type="Gene3D" id="3.40.50.10190">
    <property type="entry name" value="BRCT domain"/>
    <property type="match status" value="2"/>
</dbReference>
<keyword evidence="2" id="KW-0227">DNA damage</keyword>
<dbReference type="STRING" id="178035.A0A154PTN5"/>
<evidence type="ECO:0000313" key="6">
    <source>
        <dbReference type="EMBL" id="KZC14794.1"/>
    </source>
</evidence>
<dbReference type="GO" id="GO:0042393">
    <property type="term" value="F:histone binding"/>
    <property type="evidence" value="ECO:0007669"/>
    <property type="project" value="TreeGrafter"/>
</dbReference>
<dbReference type="InterPro" id="IPR047250">
    <property type="entry name" value="BRCT_p53bp1-like_rpt2"/>
</dbReference>
<feature type="region of interest" description="Disordered" evidence="4">
    <location>
        <begin position="973"/>
        <end position="992"/>
    </location>
</feature>
<dbReference type="GO" id="GO:0000077">
    <property type="term" value="P:DNA damage checkpoint signaling"/>
    <property type="evidence" value="ECO:0007669"/>
    <property type="project" value="TreeGrafter"/>
</dbReference>
<dbReference type="PROSITE" id="PS50172">
    <property type="entry name" value="BRCT"/>
    <property type="match status" value="1"/>
</dbReference>
<dbReference type="EMBL" id="KQ435127">
    <property type="protein sequence ID" value="KZC14794.1"/>
    <property type="molecule type" value="Genomic_DNA"/>
</dbReference>